<feature type="compositionally biased region" description="Polar residues" evidence="1">
    <location>
        <begin position="42"/>
        <end position="52"/>
    </location>
</feature>
<gene>
    <name evidence="2" type="ORF">LITE_LOCUS23327</name>
</gene>
<reference evidence="2" key="1">
    <citation type="submission" date="2022-08" db="EMBL/GenBank/DDBJ databases">
        <authorList>
            <person name="Gutierrez-Valencia J."/>
        </authorList>
    </citation>
    <scope>NUCLEOTIDE SEQUENCE</scope>
</reference>
<dbReference type="EMBL" id="CAMGYJ010000006">
    <property type="protein sequence ID" value="CAI0432177.1"/>
    <property type="molecule type" value="Genomic_DNA"/>
</dbReference>
<evidence type="ECO:0000256" key="1">
    <source>
        <dbReference type="SAM" id="MobiDB-lite"/>
    </source>
</evidence>
<feature type="non-terminal residue" evidence="2">
    <location>
        <position position="1"/>
    </location>
</feature>
<dbReference type="AlphaFoldDB" id="A0AAV0LCD5"/>
<comment type="caution">
    <text evidence="2">The sequence shown here is derived from an EMBL/GenBank/DDBJ whole genome shotgun (WGS) entry which is preliminary data.</text>
</comment>
<sequence length="52" mass="5810">IFHACACFDTFQLLARVEGSRSNFGIIGGKKAQKSRRKVRSNSEVQASRKQP</sequence>
<proteinExistence type="predicted"/>
<dbReference type="Proteomes" id="UP001154282">
    <property type="component" value="Unassembled WGS sequence"/>
</dbReference>
<accession>A0AAV0LCD5</accession>
<evidence type="ECO:0000313" key="3">
    <source>
        <dbReference type="Proteomes" id="UP001154282"/>
    </source>
</evidence>
<name>A0AAV0LCD5_9ROSI</name>
<feature type="region of interest" description="Disordered" evidence="1">
    <location>
        <begin position="26"/>
        <end position="52"/>
    </location>
</feature>
<organism evidence="2 3">
    <name type="scientific">Linum tenue</name>
    <dbReference type="NCBI Taxonomy" id="586396"/>
    <lineage>
        <taxon>Eukaryota</taxon>
        <taxon>Viridiplantae</taxon>
        <taxon>Streptophyta</taxon>
        <taxon>Embryophyta</taxon>
        <taxon>Tracheophyta</taxon>
        <taxon>Spermatophyta</taxon>
        <taxon>Magnoliopsida</taxon>
        <taxon>eudicotyledons</taxon>
        <taxon>Gunneridae</taxon>
        <taxon>Pentapetalae</taxon>
        <taxon>rosids</taxon>
        <taxon>fabids</taxon>
        <taxon>Malpighiales</taxon>
        <taxon>Linaceae</taxon>
        <taxon>Linum</taxon>
    </lineage>
</organism>
<evidence type="ECO:0000313" key="2">
    <source>
        <dbReference type="EMBL" id="CAI0432177.1"/>
    </source>
</evidence>
<feature type="compositionally biased region" description="Basic residues" evidence="1">
    <location>
        <begin position="31"/>
        <end position="40"/>
    </location>
</feature>
<keyword evidence="3" id="KW-1185">Reference proteome</keyword>
<protein>
    <submittedName>
        <fullName evidence="2">Uncharacterized protein</fullName>
    </submittedName>
</protein>